<proteinExistence type="predicted"/>
<dbReference type="AlphaFoldDB" id="X1NJG9"/>
<feature type="transmembrane region" description="Helical" evidence="1">
    <location>
        <begin position="142"/>
        <end position="161"/>
    </location>
</feature>
<reference evidence="2" key="1">
    <citation type="journal article" date="2014" name="Front. Microbiol.">
        <title>High frequency of phylogenetically diverse reductive dehalogenase-homologous genes in deep subseafloor sedimentary metagenomes.</title>
        <authorList>
            <person name="Kawai M."/>
            <person name="Futagami T."/>
            <person name="Toyoda A."/>
            <person name="Takaki Y."/>
            <person name="Nishi S."/>
            <person name="Hori S."/>
            <person name="Arai W."/>
            <person name="Tsubouchi T."/>
            <person name="Morono Y."/>
            <person name="Uchiyama I."/>
            <person name="Ito T."/>
            <person name="Fujiyama A."/>
            <person name="Inagaki F."/>
            <person name="Takami H."/>
        </authorList>
    </citation>
    <scope>NUCLEOTIDE SEQUENCE</scope>
    <source>
        <strain evidence="2">Expedition CK06-06</strain>
    </source>
</reference>
<keyword evidence="1" id="KW-0812">Transmembrane</keyword>
<feature type="transmembrane region" description="Helical" evidence="1">
    <location>
        <begin position="120"/>
        <end position="136"/>
    </location>
</feature>
<evidence type="ECO:0000256" key="1">
    <source>
        <dbReference type="SAM" id="Phobius"/>
    </source>
</evidence>
<dbReference type="EMBL" id="BARV01022243">
    <property type="protein sequence ID" value="GAI18834.1"/>
    <property type="molecule type" value="Genomic_DNA"/>
</dbReference>
<keyword evidence="1" id="KW-1133">Transmembrane helix</keyword>
<accession>X1NJG9</accession>
<protein>
    <submittedName>
        <fullName evidence="2">Uncharacterized protein</fullName>
    </submittedName>
</protein>
<feature type="transmembrane region" description="Helical" evidence="1">
    <location>
        <begin position="52"/>
        <end position="72"/>
    </location>
</feature>
<gene>
    <name evidence="2" type="ORF">S06H3_36688</name>
</gene>
<sequence length="195" mass="22562">MAETIAELQERKKTDRRLSFGLYLVFLLVLCIINIIVGVIGRLIAGFGAGRIVSMIVSLLVAIYVWWYNWLLYKRRNEHFHRVKRLKVKLSSLIKEKFEKETETLMKVDPLLDRREAPHSNLLFGLWLILSYLGNLSPLARALGLFAIPAIIIGLIIIYYLTMDYYYHEQGEIAFFGRMAEIFSKKGISFTTTPT</sequence>
<comment type="caution">
    <text evidence="2">The sequence shown here is derived from an EMBL/GenBank/DDBJ whole genome shotgun (WGS) entry which is preliminary data.</text>
</comment>
<evidence type="ECO:0000313" key="2">
    <source>
        <dbReference type="EMBL" id="GAI18834.1"/>
    </source>
</evidence>
<name>X1NJG9_9ZZZZ</name>
<feature type="transmembrane region" description="Helical" evidence="1">
    <location>
        <begin position="20"/>
        <end position="40"/>
    </location>
</feature>
<keyword evidence="1" id="KW-0472">Membrane</keyword>
<organism evidence="2">
    <name type="scientific">marine sediment metagenome</name>
    <dbReference type="NCBI Taxonomy" id="412755"/>
    <lineage>
        <taxon>unclassified sequences</taxon>
        <taxon>metagenomes</taxon>
        <taxon>ecological metagenomes</taxon>
    </lineage>
</organism>
<feature type="non-terminal residue" evidence="2">
    <location>
        <position position="195"/>
    </location>
</feature>